<proteinExistence type="predicted"/>
<evidence type="ECO:0000313" key="2">
    <source>
        <dbReference type="Proteomes" id="UP000552615"/>
    </source>
</evidence>
<name>A0A7Y0A527_9FLAO</name>
<accession>A0A7Y0A527</accession>
<dbReference type="EMBL" id="JABBGF010000001">
    <property type="protein sequence ID" value="NML56720.1"/>
    <property type="molecule type" value="Genomic_DNA"/>
</dbReference>
<gene>
    <name evidence="1" type="ORF">HHL20_05125</name>
</gene>
<dbReference type="Proteomes" id="UP000552615">
    <property type="component" value="Unassembled WGS sequence"/>
</dbReference>
<dbReference type="RefSeq" id="WP_169230096.1">
    <property type="nucleotide sequence ID" value="NZ_JABBGF010000001.1"/>
</dbReference>
<reference evidence="1 2" key="1">
    <citation type="submission" date="2020-04" db="EMBL/GenBank/DDBJ databases">
        <title>Chryseobacterium sp. RJ-7-14 sp. nov., isolated from Jeju soil.</title>
        <authorList>
            <person name="Dahal R.H."/>
            <person name="Chaudhary D.K."/>
        </authorList>
    </citation>
    <scope>NUCLEOTIDE SEQUENCE [LARGE SCALE GENOMIC DNA]</scope>
    <source>
        <strain evidence="1 2">RJ-7-14</strain>
    </source>
</reference>
<sequence>MGGPNPKNSPGTGFVGFLSNFFGKLFGTAKRDAQFSTVLPGAAISRVNTVEVGEVIFEGFDTAIKWEEAIAVAGTIARLGQWGIPLMLNGDSSHARGYDIPLTGATDMPGDEPEQIVTLYRGVHGKHPDLANAYMGMAIPWGGSATALQHNRGDNNSMFTSWSTSINVANYSASRRGPGGIILKQSFPVSRLSFFDRHNEGEVQVFGPVYGAQKIIPWNAGTWTPYIK</sequence>
<comment type="caution">
    <text evidence="1">The sequence shown here is derived from an EMBL/GenBank/DDBJ whole genome shotgun (WGS) entry which is preliminary data.</text>
</comment>
<keyword evidence="2" id="KW-1185">Reference proteome</keyword>
<protein>
    <submittedName>
        <fullName evidence="1">Uncharacterized protein</fullName>
    </submittedName>
</protein>
<organism evidence="1 2">
    <name type="scientific">Chryseobacterium cheonjiense</name>
    <dbReference type="NCBI Taxonomy" id="2728845"/>
    <lineage>
        <taxon>Bacteria</taxon>
        <taxon>Pseudomonadati</taxon>
        <taxon>Bacteroidota</taxon>
        <taxon>Flavobacteriia</taxon>
        <taxon>Flavobacteriales</taxon>
        <taxon>Weeksellaceae</taxon>
        <taxon>Chryseobacterium group</taxon>
        <taxon>Chryseobacterium</taxon>
    </lineage>
</organism>
<evidence type="ECO:0000313" key="1">
    <source>
        <dbReference type="EMBL" id="NML56720.1"/>
    </source>
</evidence>
<dbReference type="AlphaFoldDB" id="A0A7Y0A527"/>